<dbReference type="PANTHER" id="PTHR42648:SF28">
    <property type="entry name" value="TRANSPOSON-ENCODED PROTEIN WITH RIBONUCLEASE H-LIKE AND RETROVIRUS ZINC FINGER-LIKE DOMAINS"/>
    <property type="match status" value="1"/>
</dbReference>
<name>A0A371I6D9_MUCPR</name>
<evidence type="ECO:0000256" key="1">
    <source>
        <dbReference type="SAM" id="Phobius"/>
    </source>
</evidence>
<dbReference type="InterPro" id="IPR012337">
    <property type="entry name" value="RNaseH-like_sf"/>
</dbReference>
<dbReference type="Gene3D" id="3.30.420.10">
    <property type="entry name" value="Ribonuclease H-like superfamily/Ribonuclease H"/>
    <property type="match status" value="1"/>
</dbReference>
<keyword evidence="4" id="KW-1185">Reference proteome</keyword>
<feature type="non-terminal residue" evidence="3">
    <location>
        <position position="1"/>
    </location>
</feature>
<dbReference type="Proteomes" id="UP000257109">
    <property type="component" value="Unassembled WGS sequence"/>
</dbReference>
<dbReference type="InterPro" id="IPR036397">
    <property type="entry name" value="RNaseH_sf"/>
</dbReference>
<feature type="domain" description="Integrase catalytic" evidence="2">
    <location>
        <begin position="275"/>
        <end position="392"/>
    </location>
</feature>
<sequence length="575" mass="66779">MKYKGRGNIREYIIEMSNLITKLKSLKLELDKDLIMHLVFISLPAHFGQFKDKCSLNELSLYLIMYKRKKGRREIKLKVLILLQLLRIRKVRTLRVLRKGLLKERNQRRTRNLPASTVRICSEVNLTFVPTNIWWVDSGVTTHTSVTMQGYLWSQPPSDDERFIFVDDGNKTFVVLSFRRNLISISNLDKFDFSCFFENNKVSLYQNSNVVSSGFGSLIDNLYMLENTTNWFILWHNLCVECIKGKGTNIRKLGAERAKDSFKAEVELQLGKKIKAIKSDCDGEYYDRYDGSGEQCLGLFALFLKECGIVTQYTMPGKPSMNGVVERRNWTLKDMVRRCQLKQLTKPLMNFGLAKSQASNICTFGLAVILLVILNALGYKFYHPTSRFFFETGNTRILEEVEFEKEENIRNIVFEEEFINDIGQVLMLVIVQETTPIIGDNVQIIVPDVVLKQDYDEVLPQTPIKQPYQPQEVSLKRSIRERRHAISDDYIVFLQEHEDGIGLTEDDPINFYQAMQSSKSQKWIDAMKDEMKSMQDNDIWDLVELPRGFIQKEGIDYKETFSLISSKDSFRTLMT</sequence>
<dbReference type="InterPro" id="IPR039537">
    <property type="entry name" value="Retrotran_Ty1/copia-like"/>
</dbReference>
<keyword evidence="1" id="KW-1133">Transmembrane helix</keyword>
<gene>
    <name evidence="3" type="ORF">CR513_04830</name>
</gene>
<dbReference type="GO" id="GO:0015074">
    <property type="term" value="P:DNA integration"/>
    <property type="evidence" value="ECO:0007669"/>
    <property type="project" value="InterPro"/>
</dbReference>
<organism evidence="3 4">
    <name type="scientific">Mucuna pruriens</name>
    <name type="common">Velvet bean</name>
    <name type="synonym">Dolichos pruriens</name>
    <dbReference type="NCBI Taxonomy" id="157652"/>
    <lineage>
        <taxon>Eukaryota</taxon>
        <taxon>Viridiplantae</taxon>
        <taxon>Streptophyta</taxon>
        <taxon>Embryophyta</taxon>
        <taxon>Tracheophyta</taxon>
        <taxon>Spermatophyta</taxon>
        <taxon>Magnoliopsida</taxon>
        <taxon>eudicotyledons</taxon>
        <taxon>Gunneridae</taxon>
        <taxon>Pentapetalae</taxon>
        <taxon>rosids</taxon>
        <taxon>fabids</taxon>
        <taxon>Fabales</taxon>
        <taxon>Fabaceae</taxon>
        <taxon>Papilionoideae</taxon>
        <taxon>50 kb inversion clade</taxon>
        <taxon>NPAAA clade</taxon>
        <taxon>indigoferoid/millettioid clade</taxon>
        <taxon>Phaseoleae</taxon>
        <taxon>Mucuna</taxon>
    </lineage>
</organism>
<evidence type="ECO:0000259" key="2">
    <source>
        <dbReference type="PROSITE" id="PS50994"/>
    </source>
</evidence>
<dbReference type="PANTHER" id="PTHR42648">
    <property type="entry name" value="TRANSPOSASE, PUTATIVE-RELATED"/>
    <property type="match status" value="1"/>
</dbReference>
<proteinExistence type="predicted"/>
<dbReference type="PROSITE" id="PS50994">
    <property type="entry name" value="INTEGRASE"/>
    <property type="match status" value="1"/>
</dbReference>
<dbReference type="AlphaFoldDB" id="A0A371I6D9"/>
<dbReference type="EMBL" id="QJKJ01000807">
    <property type="protein sequence ID" value="RDY10613.1"/>
    <property type="molecule type" value="Genomic_DNA"/>
</dbReference>
<accession>A0A371I6D9</accession>
<dbReference type="SUPFAM" id="SSF53098">
    <property type="entry name" value="Ribonuclease H-like"/>
    <property type="match status" value="1"/>
</dbReference>
<evidence type="ECO:0000313" key="3">
    <source>
        <dbReference type="EMBL" id="RDY10613.1"/>
    </source>
</evidence>
<protein>
    <recommendedName>
        <fullName evidence="2">Integrase catalytic domain-containing protein</fullName>
    </recommendedName>
</protein>
<dbReference type="GO" id="GO:0003676">
    <property type="term" value="F:nucleic acid binding"/>
    <property type="evidence" value="ECO:0007669"/>
    <property type="project" value="InterPro"/>
</dbReference>
<evidence type="ECO:0000313" key="4">
    <source>
        <dbReference type="Proteomes" id="UP000257109"/>
    </source>
</evidence>
<dbReference type="InterPro" id="IPR001584">
    <property type="entry name" value="Integrase_cat-core"/>
</dbReference>
<keyword evidence="1" id="KW-0472">Membrane</keyword>
<feature type="transmembrane region" description="Helical" evidence="1">
    <location>
        <begin position="361"/>
        <end position="382"/>
    </location>
</feature>
<dbReference type="OrthoDB" id="997331at2759"/>
<keyword evidence="1" id="KW-0812">Transmembrane</keyword>
<reference evidence="3" key="1">
    <citation type="submission" date="2018-05" db="EMBL/GenBank/DDBJ databases">
        <title>Draft genome of Mucuna pruriens seed.</title>
        <authorList>
            <person name="Nnadi N.E."/>
            <person name="Vos R."/>
            <person name="Hasami M.H."/>
            <person name="Devisetty U.K."/>
            <person name="Aguiy J.C."/>
        </authorList>
    </citation>
    <scope>NUCLEOTIDE SEQUENCE [LARGE SCALE GENOMIC DNA]</scope>
    <source>
        <strain evidence="3">JCA_2017</strain>
    </source>
</reference>
<comment type="caution">
    <text evidence="3">The sequence shown here is derived from an EMBL/GenBank/DDBJ whole genome shotgun (WGS) entry which is preliminary data.</text>
</comment>